<organism evidence="1 2">
    <name type="scientific">Alteromonas lipolytica</name>
    <dbReference type="NCBI Taxonomy" id="1856405"/>
    <lineage>
        <taxon>Bacteria</taxon>
        <taxon>Pseudomonadati</taxon>
        <taxon>Pseudomonadota</taxon>
        <taxon>Gammaproteobacteria</taxon>
        <taxon>Alteromonadales</taxon>
        <taxon>Alteromonadaceae</taxon>
        <taxon>Alteromonas/Salinimonas group</taxon>
        <taxon>Alteromonas</taxon>
    </lineage>
</organism>
<name>A0A1E8FEK0_9ALTE</name>
<accession>A0A1E8FEK0</accession>
<dbReference type="STRING" id="1856405.BFC17_21860"/>
<dbReference type="AlphaFoldDB" id="A0A1E8FEK0"/>
<proteinExistence type="predicted"/>
<dbReference type="OrthoDB" id="9907776at2"/>
<sequence>MKNYDDYLIEVRMLIDAGHNRSDIIKALKIEYLMNEGDKNPIDELGKLISDIEGSRHELLFK</sequence>
<comment type="caution">
    <text evidence="1">The sequence shown here is derived from an EMBL/GenBank/DDBJ whole genome shotgun (WGS) entry which is preliminary data.</text>
</comment>
<keyword evidence="2" id="KW-1185">Reference proteome</keyword>
<gene>
    <name evidence="1" type="ORF">BFC17_21860</name>
</gene>
<reference evidence="1 2" key="1">
    <citation type="submission" date="2016-09" db="EMBL/GenBank/DDBJ databases">
        <title>Alteromonas lipolytica, a new species isolated from sea water.</title>
        <authorList>
            <person name="Wu Y.-H."/>
            <person name="Cheng H."/>
            <person name="Xu X.-W."/>
        </authorList>
    </citation>
    <scope>NUCLEOTIDE SEQUENCE [LARGE SCALE GENOMIC DNA]</scope>
    <source>
        <strain evidence="1 2">JW12</strain>
    </source>
</reference>
<dbReference type="EMBL" id="MJIC01000014">
    <property type="protein sequence ID" value="OFI34186.1"/>
    <property type="molecule type" value="Genomic_DNA"/>
</dbReference>
<dbReference type="Proteomes" id="UP000176037">
    <property type="component" value="Unassembled WGS sequence"/>
</dbReference>
<protein>
    <submittedName>
        <fullName evidence="1">Uncharacterized protein</fullName>
    </submittedName>
</protein>
<evidence type="ECO:0000313" key="2">
    <source>
        <dbReference type="Proteomes" id="UP000176037"/>
    </source>
</evidence>
<evidence type="ECO:0000313" key="1">
    <source>
        <dbReference type="EMBL" id="OFI34186.1"/>
    </source>
</evidence>
<dbReference type="RefSeq" id="WP_070177114.1">
    <property type="nucleotide sequence ID" value="NZ_BMJR01000011.1"/>
</dbReference>